<evidence type="ECO:0000256" key="2">
    <source>
        <dbReference type="ARBA" id="ARBA00008320"/>
    </source>
</evidence>
<keyword evidence="9" id="KW-1185">Reference proteome</keyword>
<dbReference type="GO" id="GO:0005634">
    <property type="term" value="C:nucleus"/>
    <property type="evidence" value="ECO:0007669"/>
    <property type="project" value="UniProtKB-SubCell"/>
</dbReference>
<comment type="similarity">
    <text evidence="2">Belongs to the TRM6/GCD10 family.</text>
</comment>
<evidence type="ECO:0000256" key="1">
    <source>
        <dbReference type="ARBA" id="ARBA00004123"/>
    </source>
</evidence>
<reference evidence="8 9" key="1">
    <citation type="submission" date="2019-01" db="EMBL/GenBank/DDBJ databases">
        <authorList>
            <person name="Sayadi A."/>
        </authorList>
    </citation>
    <scope>NUCLEOTIDE SEQUENCE [LARGE SCALE GENOMIC DNA]</scope>
</reference>
<comment type="subcellular location">
    <subcellularLocation>
        <location evidence="1">Nucleus</location>
    </subcellularLocation>
</comment>
<dbReference type="AlphaFoldDB" id="A0A653BDX0"/>
<evidence type="ECO:0000313" key="9">
    <source>
        <dbReference type="Proteomes" id="UP000410492"/>
    </source>
</evidence>
<keyword evidence="4" id="KW-0819">tRNA processing</keyword>
<dbReference type="PANTHER" id="PTHR12945">
    <property type="entry name" value="TRANSLATION INITIATION FACTOR EIF3-RELATED"/>
    <property type="match status" value="1"/>
</dbReference>
<dbReference type="Proteomes" id="UP000410492">
    <property type="component" value="Unassembled WGS sequence"/>
</dbReference>
<feature type="region of interest" description="Disordered" evidence="7">
    <location>
        <begin position="276"/>
        <end position="308"/>
    </location>
</feature>
<organism evidence="8 9">
    <name type="scientific">Callosobruchus maculatus</name>
    <name type="common">Southern cowpea weevil</name>
    <name type="synonym">Pulse bruchid</name>
    <dbReference type="NCBI Taxonomy" id="64391"/>
    <lineage>
        <taxon>Eukaryota</taxon>
        <taxon>Metazoa</taxon>
        <taxon>Ecdysozoa</taxon>
        <taxon>Arthropoda</taxon>
        <taxon>Hexapoda</taxon>
        <taxon>Insecta</taxon>
        <taxon>Pterygota</taxon>
        <taxon>Neoptera</taxon>
        <taxon>Endopterygota</taxon>
        <taxon>Coleoptera</taxon>
        <taxon>Polyphaga</taxon>
        <taxon>Cucujiformia</taxon>
        <taxon>Chrysomeloidea</taxon>
        <taxon>Chrysomelidae</taxon>
        <taxon>Bruchinae</taxon>
        <taxon>Bruchini</taxon>
        <taxon>Callosobruchus</taxon>
    </lineage>
</organism>
<evidence type="ECO:0000256" key="6">
    <source>
        <dbReference type="ARBA" id="ARBA00032319"/>
    </source>
</evidence>
<name>A0A653BDX0_CALMS</name>
<keyword evidence="5" id="KW-0539">Nucleus</keyword>
<protein>
    <recommendedName>
        <fullName evidence="3">tRNA (adenine(58)-N(1))-methyltransferase non-catalytic subunit TRM6</fullName>
    </recommendedName>
    <alternativeName>
        <fullName evidence="6">tRNA(m1A58)-methyltransferase subunit TRM6</fullName>
    </alternativeName>
</protein>
<evidence type="ECO:0000313" key="8">
    <source>
        <dbReference type="EMBL" id="VEN33782.1"/>
    </source>
</evidence>
<dbReference type="EMBL" id="CAACVG010000231">
    <property type="protein sequence ID" value="VEN33782.1"/>
    <property type="molecule type" value="Genomic_DNA"/>
</dbReference>
<feature type="compositionally biased region" description="Basic and acidic residues" evidence="7">
    <location>
        <begin position="276"/>
        <end position="305"/>
    </location>
</feature>
<dbReference type="GO" id="GO:0030488">
    <property type="term" value="P:tRNA methylation"/>
    <property type="evidence" value="ECO:0007669"/>
    <property type="project" value="InterPro"/>
</dbReference>
<dbReference type="OrthoDB" id="10263345at2759"/>
<sequence>MEIENDDSNKIKVGDFVVVQRQGYTKLHKIKNHSILVLGSFHIEMDNVIGERYFDTFQMKNITNNKKLYTLEKVDEVNSIIDSLNIEKSGSDNRNIQINAESQGLTKDDIDKLKDEQFGSSNIVEQLVSNSKTFNMKTEYSQEKYLKKKEKKYFEYIVIRKPTIRLLVLMFYRQDPTKTLGIRIDDLSQILTYANIHPEGNHLLYDSGTSGLLPAAITSAIGSKTEGHLIHMHPGNECQKNAFMAMQFPPEQTQRCINVNLYSVLRCFHQNKESFDGISDNKTEDNSGEPPAKKTKIESKEEGTPKKSWQMDNERACRILSKKVDSLIITAKEHPVNITKELLQFLNGNRQFVVFHILKEPLQDLYNYLKTRVDIISIRLFNNFMRNYQVLPDRTHPEVNMCSGGYILTGYKLSC</sequence>
<dbReference type="Pfam" id="PF04189">
    <property type="entry name" value="Gcd10p"/>
    <property type="match status" value="1"/>
</dbReference>
<evidence type="ECO:0000256" key="5">
    <source>
        <dbReference type="ARBA" id="ARBA00023242"/>
    </source>
</evidence>
<dbReference type="GO" id="GO:0031515">
    <property type="term" value="C:tRNA (m1A) methyltransferase complex"/>
    <property type="evidence" value="ECO:0007669"/>
    <property type="project" value="InterPro"/>
</dbReference>
<gene>
    <name evidence="8" type="ORF">CALMAC_LOCUS213</name>
</gene>
<dbReference type="PANTHER" id="PTHR12945:SF0">
    <property type="entry name" value="TRNA (ADENINE(58)-N(1))-METHYLTRANSFERASE NON-CATALYTIC SUBUNIT TRM6"/>
    <property type="match status" value="1"/>
</dbReference>
<evidence type="ECO:0000256" key="4">
    <source>
        <dbReference type="ARBA" id="ARBA00022694"/>
    </source>
</evidence>
<evidence type="ECO:0000256" key="3">
    <source>
        <dbReference type="ARBA" id="ARBA00021704"/>
    </source>
</evidence>
<dbReference type="InterPro" id="IPR017423">
    <property type="entry name" value="TRM6"/>
</dbReference>
<accession>A0A653BDX0</accession>
<evidence type="ECO:0000256" key="7">
    <source>
        <dbReference type="SAM" id="MobiDB-lite"/>
    </source>
</evidence>
<proteinExistence type="inferred from homology"/>